<dbReference type="FunFam" id="2.60.40.10:FF:000060">
    <property type="entry name" value="Myosin-binding protein C, slow type"/>
    <property type="match status" value="1"/>
</dbReference>
<feature type="region of interest" description="Disordered" evidence="3">
    <location>
        <begin position="630"/>
        <end position="656"/>
    </location>
</feature>
<dbReference type="Pfam" id="PF00041">
    <property type="entry name" value="fn3"/>
    <property type="match status" value="4"/>
</dbReference>
<dbReference type="InterPro" id="IPR013783">
    <property type="entry name" value="Ig-like_fold"/>
</dbReference>
<dbReference type="InterPro" id="IPR003598">
    <property type="entry name" value="Ig_sub2"/>
</dbReference>
<feature type="domain" description="Ig-like" evidence="4">
    <location>
        <begin position="664"/>
        <end position="749"/>
    </location>
</feature>
<evidence type="ECO:0000259" key="5">
    <source>
        <dbReference type="PROSITE" id="PS50853"/>
    </source>
</evidence>
<feature type="domain" description="Ig-like" evidence="4">
    <location>
        <begin position="1365"/>
        <end position="1453"/>
    </location>
</feature>
<dbReference type="Proteomes" id="UP001221898">
    <property type="component" value="Unassembled WGS sequence"/>
</dbReference>
<feature type="domain" description="Fibronectin type-III" evidence="5">
    <location>
        <begin position="854"/>
        <end position="950"/>
    </location>
</feature>
<dbReference type="InterPro" id="IPR036179">
    <property type="entry name" value="Ig-like_dom_sf"/>
</dbReference>
<dbReference type="InterPro" id="IPR007110">
    <property type="entry name" value="Ig-like_dom"/>
</dbReference>
<reference evidence="6" key="1">
    <citation type="journal article" date="2023" name="Science">
        <title>Genome structures resolve the early diversification of teleost fishes.</title>
        <authorList>
            <person name="Parey E."/>
            <person name="Louis A."/>
            <person name="Montfort J."/>
            <person name="Bouchez O."/>
            <person name="Roques C."/>
            <person name="Iampietro C."/>
            <person name="Lluch J."/>
            <person name="Castinel A."/>
            <person name="Donnadieu C."/>
            <person name="Desvignes T."/>
            <person name="Floi Bucao C."/>
            <person name="Jouanno E."/>
            <person name="Wen M."/>
            <person name="Mejri S."/>
            <person name="Dirks R."/>
            <person name="Jansen H."/>
            <person name="Henkel C."/>
            <person name="Chen W.J."/>
            <person name="Zahm M."/>
            <person name="Cabau C."/>
            <person name="Klopp C."/>
            <person name="Thompson A.W."/>
            <person name="Robinson-Rechavi M."/>
            <person name="Braasch I."/>
            <person name="Lecointre G."/>
            <person name="Bobe J."/>
            <person name="Postlethwait J.H."/>
            <person name="Berthelot C."/>
            <person name="Roest Crollius H."/>
            <person name="Guiguen Y."/>
        </authorList>
    </citation>
    <scope>NUCLEOTIDE SEQUENCE</scope>
    <source>
        <strain evidence="6">NC1722</strain>
    </source>
</reference>
<dbReference type="FunFam" id="2.60.40.10:FF:001401">
    <property type="entry name" value="immunoglobulin-like and fibronectin type III domain-containing protein 1"/>
    <property type="match status" value="1"/>
</dbReference>
<dbReference type="InterPro" id="IPR036116">
    <property type="entry name" value="FN3_sf"/>
</dbReference>
<dbReference type="FunFam" id="2.60.40.10:FF:001097">
    <property type="entry name" value="Immunoglobulin-like and fibronectin type III domain-containing protein 1"/>
    <property type="match status" value="1"/>
</dbReference>
<gene>
    <name evidence="6" type="ORF">AAFF_G00213970</name>
</gene>
<dbReference type="EMBL" id="JAINUG010000284">
    <property type="protein sequence ID" value="KAJ8383827.1"/>
    <property type="molecule type" value="Genomic_DNA"/>
</dbReference>
<feature type="domain" description="Fibronectin type-III" evidence="5">
    <location>
        <begin position="1252"/>
        <end position="1346"/>
    </location>
</feature>
<feature type="compositionally biased region" description="Basic and acidic residues" evidence="3">
    <location>
        <begin position="447"/>
        <end position="470"/>
    </location>
</feature>
<feature type="domain" description="Ig-like" evidence="4">
    <location>
        <begin position="43"/>
        <end position="133"/>
    </location>
</feature>
<dbReference type="PANTHER" id="PTHR13817:SF181">
    <property type="entry name" value="IMMUNOGLOBULIN-LIKE AND FIBRONECTIN TYPE III DOMAIN-CONTAINING PROTEIN 1"/>
    <property type="match status" value="1"/>
</dbReference>
<feature type="compositionally biased region" description="Basic and acidic residues" evidence="3">
    <location>
        <begin position="536"/>
        <end position="551"/>
    </location>
</feature>
<dbReference type="PROSITE" id="PS50835">
    <property type="entry name" value="IG_LIKE"/>
    <property type="match status" value="4"/>
</dbReference>
<dbReference type="Pfam" id="PF18362">
    <property type="entry name" value="THB"/>
    <property type="match status" value="1"/>
</dbReference>
<dbReference type="Gene3D" id="2.60.40.10">
    <property type="entry name" value="Immunoglobulins"/>
    <property type="match status" value="11"/>
</dbReference>
<keyword evidence="2" id="KW-0393">Immunoglobulin domain</keyword>
<evidence type="ECO:0000313" key="6">
    <source>
        <dbReference type="EMBL" id="KAJ8383827.1"/>
    </source>
</evidence>
<dbReference type="SMART" id="SM00409">
    <property type="entry name" value="IG"/>
    <property type="match status" value="7"/>
</dbReference>
<dbReference type="InterPro" id="IPR003961">
    <property type="entry name" value="FN3_dom"/>
</dbReference>
<dbReference type="PROSITE" id="PS50853">
    <property type="entry name" value="FN3"/>
    <property type="match status" value="4"/>
</dbReference>
<organism evidence="6 7">
    <name type="scientific">Aldrovandia affinis</name>
    <dbReference type="NCBI Taxonomy" id="143900"/>
    <lineage>
        <taxon>Eukaryota</taxon>
        <taxon>Metazoa</taxon>
        <taxon>Chordata</taxon>
        <taxon>Craniata</taxon>
        <taxon>Vertebrata</taxon>
        <taxon>Euteleostomi</taxon>
        <taxon>Actinopterygii</taxon>
        <taxon>Neopterygii</taxon>
        <taxon>Teleostei</taxon>
        <taxon>Notacanthiformes</taxon>
        <taxon>Halosauridae</taxon>
        <taxon>Aldrovandia</taxon>
    </lineage>
</organism>
<feature type="domain" description="Fibronectin type-III" evidence="5">
    <location>
        <begin position="1053"/>
        <end position="1154"/>
    </location>
</feature>
<dbReference type="CDD" id="cd00063">
    <property type="entry name" value="FN3"/>
    <property type="match status" value="4"/>
</dbReference>
<dbReference type="Pfam" id="PF07679">
    <property type="entry name" value="I-set"/>
    <property type="match status" value="6"/>
</dbReference>
<feature type="region of interest" description="Disordered" evidence="3">
    <location>
        <begin position="594"/>
        <end position="618"/>
    </location>
</feature>
<accession>A0AAD7RH59</accession>
<dbReference type="FunFam" id="2.60.40.10:FF:000031">
    <property type="entry name" value="Myosin-binding protein C, slow type"/>
    <property type="match status" value="1"/>
</dbReference>
<dbReference type="FunFam" id="2.60.40.10:FF:001267">
    <property type="entry name" value="Immunoglobulin-like and fibronectin type III domain containing 1"/>
    <property type="match status" value="1"/>
</dbReference>
<evidence type="ECO:0000256" key="3">
    <source>
        <dbReference type="SAM" id="MobiDB-lite"/>
    </source>
</evidence>
<dbReference type="SMART" id="SM00408">
    <property type="entry name" value="IGc2"/>
    <property type="match status" value="4"/>
</dbReference>
<feature type="domain" description="Fibronectin type-III" evidence="5">
    <location>
        <begin position="953"/>
        <end position="1049"/>
    </location>
</feature>
<dbReference type="FunFam" id="2.60.40.10:FF:001231">
    <property type="entry name" value="Immunoglobulin-like and fibronectin type III domain containing 1"/>
    <property type="match status" value="1"/>
</dbReference>
<feature type="compositionally biased region" description="Basic and acidic residues" evidence="3">
    <location>
        <begin position="638"/>
        <end position="647"/>
    </location>
</feature>
<dbReference type="FunFam" id="2.60.40.10:FF:001438">
    <property type="entry name" value="Immunoglobulin-like and fibronectin type III domain-containing protein 1"/>
    <property type="match status" value="1"/>
</dbReference>
<evidence type="ECO:0000259" key="4">
    <source>
        <dbReference type="PROSITE" id="PS50835"/>
    </source>
</evidence>
<feature type="compositionally biased region" description="Basic and acidic residues" evidence="3">
    <location>
        <begin position="515"/>
        <end position="528"/>
    </location>
</feature>
<dbReference type="InterPro" id="IPR013098">
    <property type="entry name" value="Ig_I-set"/>
</dbReference>
<dbReference type="InterPro" id="IPR003599">
    <property type="entry name" value="Ig_sub"/>
</dbReference>
<sequence>MWKRSKVTDQTATGQVGIKKKSKVPGVMITQYVEDLPEGKSTPDFTRKPIALTIQEGKLAIFKAVVCGDPKPVVTWRRAKGEVTDEQKYCERYDETSGEYTLEISKVSGEEADTYKCFAVNEFGKAICTATLNVIEVGFKRNKANEDQVMAADPTEFRKMLRKSSGRNEKKEEKKEGEIDDKFWEILLSAEKKEYERICAEYGVTDFRWMLKKLNELKKEREEEQAMYLEAISNLRHIEVKGDGTASFELVLELKDPNSRIFLYKDGIMIPFSDNMEKKHVLKTVGKKLIFSISNLLPEDAGLYQVDVEEVNVFSTDFKIPNIDFIVKIKEVKAKEREDAIFECVLTHPFSRIRWMGKNAPLEDGEKYKITVSEDKLIHKLRVVDCMQLDKGIYTAIAGIKTCSAWLLVEADKDAVAPGKKAARKTTEAGGAGVDLGKLAQEQQTKLQKEKEDTEAKRKTEVEPPTDKQENGSGMASVLKNEPENGFEKDSGPRRDSSGDTAVSRGDSSGTVVAVDDRGSGLDTDRKAAAPVAESGGDKSVGDGTHIKSDSKPVVPDAIKGTDPNALNREAGEGGLADHTGRGPLVTARVIGTDPNALNREAGKGGLADHTGPGPLVADRVIGKPSNEVATTVSNKQEASEGDDKPAKRGPRQGPLLVDKAIDPGVQCISGLSNVNVVMGESAELVCKLSSDECDGEWFKDGKKLTEGDGLTLAKDGACHKLIIDSCREDDSGKYRFEVDGRKTEAIIIVEDPPRFNPDDLSAFSKPVVVKAGQNATFKMPFVGREPVKVQWFKEGEELHDDTNVKLEKTPSHSRLLLGKCQRKDGGEVKIKLKNEFGTIEAVSRLVVLDKPSPPQGPVEVVENSASCIEIKWRPPKDDGGSQVKGYAVERQQVGRNTWKKLGEIVAGPAYRDTGVDHGRKYCYRIRAVSEEGASDGMETEDIMAGTKAYPGPPAPPKVVGAFKDHIDLTWTTPTNTGGSRILGYNLEKRKMGSNLWSLVNPADEFIQGNKCEVKDVILGMAYEFRVSAVNISGTGEPSLPSDFVTARDPKKPPGKVTDLKVTESTYTTLYLAWTKPSEEEGVQDEAKGYFVEIRPAESQDWSRCNSNPLLMTSFTVKGLKSMGMYWVRVIATNDGGEGVPQDLDNYVITMPPPVRPRFTNNNMKSFMVVRAGNTVRVNVNFEASPWPDVIWQKDNMPVSKRVTISNAEGMSQLLIPSSERCDTGVYTIIVKNLVGQETFSVEIRVTDVPKPPGPIELEENVPGTVTVSWEPSPDEKRDDRLHYMVSKRDSSKQTWHTAADHLFNNKFTACNIVPGREYHFRVYAKNDMGLSEPAESPTWGTTRKRDKFIVRMPEHRARDLRSAPAFLVPLKTHIAPRGYECHMSCAVRGNPRPHVTWLRDSISLNTNTNYYISNTCGVCSMLILRVNPNDHGEYTVMAENPLGRAECSTKLTVRE</sequence>
<proteinExistence type="predicted"/>
<feature type="compositionally biased region" description="Basic and acidic residues" evidence="3">
    <location>
        <begin position="481"/>
        <end position="498"/>
    </location>
</feature>
<comment type="caution">
    <text evidence="6">The sequence shown here is derived from an EMBL/GenBank/DDBJ whole genome shotgun (WGS) entry which is preliminary data.</text>
</comment>
<feature type="region of interest" description="Disordered" evidence="3">
    <location>
        <begin position="443"/>
        <end position="582"/>
    </location>
</feature>
<evidence type="ECO:0000256" key="1">
    <source>
        <dbReference type="ARBA" id="ARBA00022737"/>
    </source>
</evidence>
<feature type="domain" description="Ig-like" evidence="4">
    <location>
        <begin position="1157"/>
        <end position="1247"/>
    </location>
</feature>
<keyword evidence="1" id="KW-0677">Repeat</keyword>
<evidence type="ECO:0000313" key="7">
    <source>
        <dbReference type="Proteomes" id="UP001221898"/>
    </source>
</evidence>
<dbReference type="PANTHER" id="PTHR13817">
    <property type="entry name" value="TITIN"/>
    <property type="match status" value="1"/>
</dbReference>
<dbReference type="InterPro" id="IPR050964">
    <property type="entry name" value="Striated_Muscle_Regulatory"/>
</dbReference>
<dbReference type="FunFam" id="2.60.40.10:FF:000084">
    <property type="entry name" value="Myosin binding protein C, slow type"/>
    <property type="match status" value="1"/>
</dbReference>
<evidence type="ECO:0000256" key="2">
    <source>
        <dbReference type="ARBA" id="ARBA00023319"/>
    </source>
</evidence>
<dbReference type="InterPro" id="IPR040849">
    <property type="entry name" value="MyBP-C_THB"/>
</dbReference>
<evidence type="ECO:0008006" key="8">
    <source>
        <dbReference type="Google" id="ProtNLM"/>
    </source>
</evidence>
<dbReference type="SMART" id="SM00060">
    <property type="entry name" value="FN3"/>
    <property type="match status" value="4"/>
</dbReference>
<keyword evidence="7" id="KW-1185">Reference proteome</keyword>
<dbReference type="SUPFAM" id="SSF48726">
    <property type="entry name" value="Immunoglobulin"/>
    <property type="match status" value="6"/>
</dbReference>
<dbReference type="SUPFAM" id="SSF49265">
    <property type="entry name" value="Fibronectin type III"/>
    <property type="match status" value="2"/>
</dbReference>
<protein>
    <recommendedName>
        <fullName evidence="8">Immunoglobulin-like and fibronectin type III domain-containing protein 1</fullName>
    </recommendedName>
</protein>
<name>A0AAD7RH59_9TELE</name>
<dbReference type="FunFam" id="2.60.40.10:FF:001232">
    <property type="entry name" value="Immunoglobulin-like and fibronectin type III domain-containing 1"/>
    <property type="match status" value="1"/>
</dbReference>